<dbReference type="Proteomes" id="UP001500063">
    <property type="component" value="Unassembled WGS sequence"/>
</dbReference>
<dbReference type="PROSITE" id="PS00455">
    <property type="entry name" value="AMP_BINDING"/>
    <property type="match status" value="1"/>
</dbReference>
<reference evidence="3 4" key="1">
    <citation type="journal article" date="2019" name="Int. J. Syst. Evol. Microbiol.">
        <title>The Global Catalogue of Microorganisms (GCM) 10K type strain sequencing project: providing services to taxonomists for standard genome sequencing and annotation.</title>
        <authorList>
            <consortium name="The Broad Institute Genomics Platform"/>
            <consortium name="The Broad Institute Genome Sequencing Center for Infectious Disease"/>
            <person name="Wu L."/>
            <person name="Ma J."/>
        </authorList>
    </citation>
    <scope>NUCLEOTIDE SEQUENCE [LARGE SCALE GENOMIC DNA]</scope>
    <source>
        <strain evidence="3 4">JCM 4565</strain>
    </source>
</reference>
<name>A0ABN0XNK4_9ACTN</name>
<feature type="domain" description="AMP-dependent synthetase/ligase" evidence="2">
    <location>
        <begin position="26"/>
        <end position="391"/>
    </location>
</feature>
<dbReference type="InterPro" id="IPR020845">
    <property type="entry name" value="AMP-binding_CS"/>
</dbReference>
<keyword evidence="4" id="KW-1185">Reference proteome</keyword>
<dbReference type="InterPro" id="IPR042099">
    <property type="entry name" value="ANL_N_sf"/>
</dbReference>
<evidence type="ECO:0000259" key="2">
    <source>
        <dbReference type="Pfam" id="PF00501"/>
    </source>
</evidence>
<dbReference type="PANTHER" id="PTHR24096">
    <property type="entry name" value="LONG-CHAIN-FATTY-ACID--COA LIGASE"/>
    <property type="match status" value="1"/>
</dbReference>
<gene>
    <name evidence="3" type="ORF">GCM10010319_53500</name>
</gene>
<dbReference type="InterPro" id="IPR000873">
    <property type="entry name" value="AMP-dep_synth/lig_dom"/>
</dbReference>
<feature type="region of interest" description="Disordered" evidence="1">
    <location>
        <begin position="368"/>
        <end position="387"/>
    </location>
</feature>
<sequence>MPDMTALNLGVLPRPTASLGVLPAVAAEKFPDTPFLSDTPWRTYDGPVRNFAEFALAVDDYADRLWAAGIRRGDVVAVVQRNHIEVEAVMCALGKVGALPALLSSAMETGELLECFARLENPYLLVDSFGLSRLVDSRRTLRALTRNVLCFETTDEKWVVPVQDRMRHITDPRDEDDWFVITHSSGTTGAPKLAAHSTRSLFGMVAPMIMIFRDQYSTNDLNAKHLSFVHARTCAGTLASLETAMPALAIADPDPAHVKRLLLTHRPTSVETHPNVYIQWESLAADPDRPFQHVERFISTFDAMHPRTVRALLGASEQPGAHYFQAYGQTESGPICLRIVTREEAADYSPRNVGHPGGGMEIRIVDEHGTPQPAGTPGTIETRSPGRMRGYVGGDPMPPEDAWWPMGDIGRLLDDGSLELLDRVVEHVDAVDSLLEKEDHLLEALPELVELVLVKAGETDEDTDGRLFAVACPRPGTLPDPERFRAVAAEVGLPDLQVRFWDWEAMPVTGSYKVRRSVLRRKLANRIQRTHTPDKEA</sequence>
<dbReference type="Pfam" id="PF00501">
    <property type="entry name" value="AMP-binding"/>
    <property type="match status" value="1"/>
</dbReference>
<dbReference type="SUPFAM" id="SSF56801">
    <property type="entry name" value="Acetyl-CoA synthetase-like"/>
    <property type="match status" value="1"/>
</dbReference>
<evidence type="ECO:0000313" key="4">
    <source>
        <dbReference type="Proteomes" id="UP001500063"/>
    </source>
</evidence>
<evidence type="ECO:0000256" key="1">
    <source>
        <dbReference type="SAM" id="MobiDB-lite"/>
    </source>
</evidence>
<comment type="caution">
    <text evidence="3">The sequence shown here is derived from an EMBL/GenBank/DDBJ whole genome shotgun (WGS) entry which is preliminary data.</text>
</comment>
<dbReference type="EMBL" id="BAAABW010000026">
    <property type="protein sequence ID" value="GAA0368877.1"/>
    <property type="molecule type" value="Genomic_DNA"/>
</dbReference>
<evidence type="ECO:0000313" key="3">
    <source>
        <dbReference type="EMBL" id="GAA0368877.1"/>
    </source>
</evidence>
<dbReference type="Gene3D" id="3.40.50.12780">
    <property type="entry name" value="N-terminal domain of ligase-like"/>
    <property type="match status" value="1"/>
</dbReference>
<organism evidence="3 4">
    <name type="scientific">Streptomyces blastmyceticus</name>
    <dbReference type="NCBI Taxonomy" id="68180"/>
    <lineage>
        <taxon>Bacteria</taxon>
        <taxon>Bacillati</taxon>
        <taxon>Actinomycetota</taxon>
        <taxon>Actinomycetes</taxon>
        <taxon>Kitasatosporales</taxon>
        <taxon>Streptomycetaceae</taxon>
        <taxon>Streptomyces</taxon>
    </lineage>
</organism>
<proteinExistence type="predicted"/>
<protein>
    <submittedName>
        <fullName evidence="3">AMP-binding protein</fullName>
    </submittedName>
</protein>
<accession>A0ABN0XNK4</accession>